<dbReference type="InterPro" id="IPR029030">
    <property type="entry name" value="Caspase-like_dom_sf"/>
</dbReference>
<proteinExistence type="predicted"/>
<dbReference type="AlphaFoldDB" id="A0A1N6IFK5"/>
<accession>A0A1N6IFK5</accession>
<evidence type="ECO:0000259" key="2">
    <source>
        <dbReference type="Pfam" id="PF00656"/>
    </source>
</evidence>
<keyword evidence="1" id="KW-0732">Signal</keyword>
<dbReference type="PANTHER" id="PTHR48104:SF30">
    <property type="entry name" value="METACASPASE-1"/>
    <property type="match status" value="1"/>
</dbReference>
<evidence type="ECO:0000313" key="4">
    <source>
        <dbReference type="Proteomes" id="UP000184932"/>
    </source>
</evidence>
<dbReference type="Gene3D" id="3.40.50.1460">
    <property type="match status" value="1"/>
</dbReference>
<dbReference type="RefSeq" id="WP_175570503.1">
    <property type="nucleotide sequence ID" value="NZ_FSRL01000002.1"/>
</dbReference>
<protein>
    <submittedName>
        <fullName evidence="3">Caspase domain-containing protein</fullName>
    </submittedName>
</protein>
<dbReference type="InterPro" id="IPR050452">
    <property type="entry name" value="Metacaspase"/>
</dbReference>
<feature type="signal peptide" evidence="1">
    <location>
        <begin position="1"/>
        <end position="21"/>
    </location>
</feature>
<feature type="domain" description="Peptidase C14 caspase" evidence="2">
    <location>
        <begin position="25"/>
        <end position="289"/>
    </location>
</feature>
<gene>
    <name evidence="3" type="ORF">SAMN05444002_3805</name>
</gene>
<dbReference type="GO" id="GO:0004197">
    <property type="term" value="F:cysteine-type endopeptidase activity"/>
    <property type="evidence" value="ECO:0007669"/>
    <property type="project" value="InterPro"/>
</dbReference>
<name>A0A1N6IFK5_9RHOB</name>
<dbReference type="GO" id="GO:0006508">
    <property type="term" value="P:proteolysis"/>
    <property type="evidence" value="ECO:0007669"/>
    <property type="project" value="InterPro"/>
</dbReference>
<dbReference type="PANTHER" id="PTHR48104">
    <property type="entry name" value="METACASPASE-4"/>
    <property type="match status" value="1"/>
</dbReference>
<evidence type="ECO:0000256" key="1">
    <source>
        <dbReference type="SAM" id="SignalP"/>
    </source>
</evidence>
<dbReference type="Proteomes" id="UP000184932">
    <property type="component" value="Unassembled WGS sequence"/>
</dbReference>
<dbReference type="SUPFAM" id="SSF52129">
    <property type="entry name" value="Caspase-like"/>
    <property type="match status" value="1"/>
</dbReference>
<evidence type="ECO:0000313" key="3">
    <source>
        <dbReference type="EMBL" id="SIO30715.1"/>
    </source>
</evidence>
<dbReference type="Pfam" id="PF00656">
    <property type="entry name" value="Peptidase_C14"/>
    <property type="match status" value="1"/>
</dbReference>
<dbReference type="InterPro" id="IPR011600">
    <property type="entry name" value="Pept_C14_caspase"/>
</dbReference>
<reference evidence="4" key="1">
    <citation type="submission" date="2016-11" db="EMBL/GenBank/DDBJ databases">
        <authorList>
            <person name="Varghese N."/>
            <person name="Submissions S."/>
        </authorList>
    </citation>
    <scope>NUCLEOTIDE SEQUENCE [LARGE SCALE GENOMIC DNA]</scope>
    <source>
        <strain evidence="4">DSM 29440</strain>
    </source>
</reference>
<keyword evidence="4" id="KW-1185">Reference proteome</keyword>
<organism evidence="3 4">
    <name type="scientific">Vannielia litorea</name>
    <dbReference type="NCBI Taxonomy" id="1217970"/>
    <lineage>
        <taxon>Bacteria</taxon>
        <taxon>Pseudomonadati</taxon>
        <taxon>Pseudomonadota</taxon>
        <taxon>Alphaproteobacteria</taxon>
        <taxon>Rhodobacterales</taxon>
        <taxon>Paracoccaceae</taxon>
        <taxon>Vannielia</taxon>
    </lineage>
</organism>
<dbReference type="STRING" id="1217970.SAMN05444002_3805"/>
<feature type="chain" id="PRO_5012929796" evidence="1">
    <location>
        <begin position="22"/>
        <end position="657"/>
    </location>
</feature>
<dbReference type="GO" id="GO:0005737">
    <property type="term" value="C:cytoplasm"/>
    <property type="evidence" value="ECO:0007669"/>
    <property type="project" value="TreeGrafter"/>
</dbReference>
<sequence length="657" mass="67490">MTLRHLPLAALAALATTQPLAAETRALLIGVGDYEYLDADLRGPVNDVALVARTLIGRGVAPEAITVLTTAPDLLPEGVVVGVPRREAILAGLAEAAEATGEGDTVFFYFSGHGSQAPDLDGDDQGGYDEILLPSDAKDWKGAIGAVENAILDDELRAAAESIMADGAALVAVLDACHAATGFRAMPGKGVARYVEPVMLGIPEAMEAAESRPAPALAGDFAFLYSSQSDQRSFEYPHGDPEDPASWYGEFTRVLTGVMAATPDLTWEGLLAATMDGMRKETATATQTPDGEGTLMAAPVFGGAEAGARLRVDGGLKAGLLAGLTLGSEVTFYSAAVGGAALGTATITGLTALDATLSALPEGARYAEVTSLAPAEATPLRLSAPVVADGADYSAITEELARLQAEGLVDGVAWNAEQPDRALVLTGGRLAVTGPDGVLDPDGPGSSPRFGAADLAEALPRLGQVVRLEGALTQAESAAKGGFSISGPPVKVEAEMIPADCDGTTQAGIRPAPESVPHCAQLWLHIRNTSSKAQDVTVLYRDKSFTISAIFPGSGTSNRLNFNETVPVGMLMLNEGEGVALEEVIVLSTPAEDGAPRSALTGLANDGQSRGAGNPMEEFLTAAAAPPGESSRNFSFSTAPAPLTVTRIPVRITPKDD</sequence>
<dbReference type="EMBL" id="FSRL01000002">
    <property type="protein sequence ID" value="SIO30715.1"/>
    <property type="molecule type" value="Genomic_DNA"/>
</dbReference>